<protein>
    <recommendedName>
        <fullName evidence="1">Protein kinase domain-containing protein</fullName>
    </recommendedName>
</protein>
<feature type="domain" description="Protein kinase" evidence="1">
    <location>
        <begin position="182"/>
        <end position="442"/>
    </location>
</feature>
<gene>
    <name evidence="2" type="ORF">UU35_C0017G0004</name>
</gene>
<dbReference type="InterPro" id="IPR000719">
    <property type="entry name" value="Prot_kinase_dom"/>
</dbReference>
<proteinExistence type="predicted"/>
<dbReference type="Pfam" id="PF00069">
    <property type="entry name" value="Pkinase"/>
    <property type="match status" value="1"/>
</dbReference>
<dbReference type="GO" id="GO:0005524">
    <property type="term" value="F:ATP binding"/>
    <property type="evidence" value="ECO:0007669"/>
    <property type="project" value="InterPro"/>
</dbReference>
<dbReference type="PANTHER" id="PTHR24347">
    <property type="entry name" value="SERINE/THREONINE-PROTEIN KINASE"/>
    <property type="match status" value="1"/>
</dbReference>
<accession>A0A0G0UB65</accession>
<reference evidence="2 3" key="1">
    <citation type="journal article" date="2015" name="Nature">
        <title>rRNA introns, odd ribosomes, and small enigmatic genomes across a large radiation of phyla.</title>
        <authorList>
            <person name="Brown C.T."/>
            <person name="Hug L.A."/>
            <person name="Thomas B.C."/>
            <person name="Sharon I."/>
            <person name="Castelle C.J."/>
            <person name="Singh A."/>
            <person name="Wilkins M.J."/>
            <person name="Williams K.H."/>
            <person name="Banfield J.F."/>
        </authorList>
    </citation>
    <scope>NUCLEOTIDE SEQUENCE [LARGE SCALE GENOMIC DNA]</scope>
</reference>
<comment type="caution">
    <text evidence="2">The sequence shown here is derived from an EMBL/GenBank/DDBJ whole genome shotgun (WGS) entry which is preliminary data.</text>
</comment>
<dbReference type="EMBL" id="LCAH01000017">
    <property type="protein sequence ID" value="KKR86208.1"/>
    <property type="molecule type" value="Genomic_DNA"/>
</dbReference>
<dbReference type="InterPro" id="IPR011009">
    <property type="entry name" value="Kinase-like_dom_sf"/>
</dbReference>
<evidence type="ECO:0000259" key="1">
    <source>
        <dbReference type="PROSITE" id="PS50011"/>
    </source>
</evidence>
<dbReference type="SUPFAM" id="SSF56112">
    <property type="entry name" value="Protein kinase-like (PK-like)"/>
    <property type="match status" value="1"/>
</dbReference>
<evidence type="ECO:0000313" key="3">
    <source>
        <dbReference type="Proteomes" id="UP000034616"/>
    </source>
</evidence>
<sequence>MSIDSGLALLACTAADRRNLVRAVNEFVKIDAWEYLKQAFDIACRNGDLRAVCEIERIGRENNRPELLLDDFETWVTTHGIKWFDLYQDDERHVRYIREEDVAFIESMIAERFSDRDVFWKRVFVTLDVDPKFPSERRALLECLAKRENPVISFVLEDPAEIERYFLEFCRESGMTVFRRYQEANESLGQNSFVYLVLDRDGLMKVFKQLPSRDRNALVITRPSEPDVYAALPVTDALPHCYGVVEVAEGIRFMKTSVVFGQVLSDFAKTSSMLKSEEVRHIVQRIAETLSMLHSHGIAYLDLRPENVKVNGSDVSLLDLGDSRFIDSNTGTVDTYLSDARYASPEVVLACRASTASDVFQLGILFHVLLTGLHPFIEQGEEPRYREEEILLFAMPNALKLYEPIQEFPYGSLIEHMLDKDPSKRPSAAEVAEALNGSDVDIRHCSRTGGRPRENNTVLFPARMGIPHKGHIEYMARLLELGYHLRISLQCSYVISDIDPIPKWVVMKMVAQALMEKGFGPEDFDFLFTPLPSSDEVHRLWFAMSDGWEDVVAIASANAGVHDLFTFSNKPMIDQRMLFGFEGEVYEDQSWGKILRRAVRTGDRETFDDYIARGSERIATFEELQRMYAATPILAQSGRITAVLLDEDDEEIVRTKVFRSLGPEASILRALEMQGKHIRIIDSYARVSSVEMDHSRTFIRYERMEVEGENQSIFFKKEE</sequence>
<dbReference type="SMART" id="SM00220">
    <property type="entry name" value="S_TKc"/>
    <property type="match status" value="1"/>
</dbReference>
<dbReference type="Gene3D" id="1.10.510.10">
    <property type="entry name" value="Transferase(Phosphotransferase) domain 1"/>
    <property type="match status" value="1"/>
</dbReference>
<dbReference type="AlphaFoldDB" id="A0A0G0UB65"/>
<evidence type="ECO:0000313" key="2">
    <source>
        <dbReference type="EMBL" id="KKR86208.1"/>
    </source>
</evidence>
<name>A0A0G0UB65_9BACT</name>
<organism evidence="2 3">
    <name type="scientific">Candidatus Uhrbacteria bacterium GW2011_GWC2_41_11</name>
    <dbReference type="NCBI Taxonomy" id="1618985"/>
    <lineage>
        <taxon>Bacteria</taxon>
        <taxon>Candidatus Uhriibacteriota</taxon>
    </lineage>
</organism>
<dbReference type="PROSITE" id="PS50011">
    <property type="entry name" value="PROTEIN_KINASE_DOM"/>
    <property type="match status" value="1"/>
</dbReference>
<dbReference type="GO" id="GO:0004672">
    <property type="term" value="F:protein kinase activity"/>
    <property type="evidence" value="ECO:0007669"/>
    <property type="project" value="InterPro"/>
</dbReference>
<dbReference type="Proteomes" id="UP000034616">
    <property type="component" value="Unassembled WGS sequence"/>
</dbReference>